<dbReference type="NCBIfam" id="TIGR00797">
    <property type="entry name" value="matE"/>
    <property type="match status" value="1"/>
</dbReference>
<dbReference type="PANTHER" id="PTHR42893:SF46">
    <property type="entry name" value="PROTEIN DETOXIFICATION 44, CHLOROPLASTIC"/>
    <property type="match status" value="1"/>
</dbReference>
<dbReference type="GO" id="GO:0042910">
    <property type="term" value="F:xenobiotic transmembrane transporter activity"/>
    <property type="evidence" value="ECO:0007669"/>
    <property type="project" value="InterPro"/>
</dbReference>
<dbReference type="InterPro" id="IPR002528">
    <property type="entry name" value="MATE_fam"/>
</dbReference>
<organism evidence="7 8">
    <name type="scientific">Corynebacterium argentoratense DSM 44202</name>
    <dbReference type="NCBI Taxonomy" id="1348662"/>
    <lineage>
        <taxon>Bacteria</taxon>
        <taxon>Bacillati</taxon>
        <taxon>Actinomycetota</taxon>
        <taxon>Actinomycetes</taxon>
        <taxon>Mycobacteriales</taxon>
        <taxon>Corynebacteriaceae</taxon>
        <taxon>Corynebacterium</taxon>
    </lineage>
</organism>
<keyword evidence="5 6" id="KW-0472">Membrane</keyword>
<accession>U3GVE0</accession>
<keyword evidence="4 6" id="KW-1133">Transmembrane helix</keyword>
<feature type="transmembrane region" description="Helical" evidence="6">
    <location>
        <begin position="364"/>
        <end position="384"/>
    </location>
</feature>
<reference evidence="7 8" key="1">
    <citation type="journal article" date="2013" name="Genome Announc.">
        <title>Whole-Genome Sequence of the Clinical Strain Corynebacterium argentoratense DSM 44202, Isolated from a Human Throat Specimen.</title>
        <authorList>
            <person name="Bomholt C."/>
            <person name="Glaub A."/>
            <person name="Gravermann K."/>
            <person name="Albersmeier A."/>
            <person name="Brinkrolf K."/>
            <person name="Ruckert C."/>
            <person name="Tauch A."/>
        </authorList>
    </citation>
    <scope>NUCLEOTIDE SEQUENCE [LARGE SCALE GENOMIC DNA]</scope>
    <source>
        <strain evidence="7">DSM 44202</strain>
    </source>
</reference>
<dbReference type="Pfam" id="PF01554">
    <property type="entry name" value="MatE"/>
    <property type="match status" value="2"/>
</dbReference>
<dbReference type="AlphaFoldDB" id="U3GVE0"/>
<dbReference type="InterPro" id="IPR044644">
    <property type="entry name" value="DinF-like"/>
</dbReference>
<dbReference type="PATRIC" id="fig|1348662.3.peg.1143"/>
<feature type="transmembrane region" description="Helical" evidence="6">
    <location>
        <begin position="38"/>
        <end position="57"/>
    </location>
</feature>
<feature type="transmembrane region" description="Helical" evidence="6">
    <location>
        <begin position="390"/>
        <end position="410"/>
    </location>
</feature>
<evidence type="ECO:0000313" key="8">
    <source>
        <dbReference type="Proteomes" id="UP000016943"/>
    </source>
</evidence>
<feature type="transmembrane region" description="Helical" evidence="6">
    <location>
        <begin position="146"/>
        <end position="166"/>
    </location>
</feature>
<evidence type="ECO:0000256" key="1">
    <source>
        <dbReference type="ARBA" id="ARBA00004141"/>
    </source>
</evidence>
<feature type="transmembrane region" description="Helical" evidence="6">
    <location>
        <begin position="292"/>
        <end position="311"/>
    </location>
</feature>
<dbReference type="eggNOG" id="COG0534">
    <property type="taxonomic scope" value="Bacteria"/>
</dbReference>
<gene>
    <name evidence="7" type="ORF">CARG_05845</name>
</gene>
<dbReference type="KEGG" id="caz:CARG_05845"/>
<feature type="transmembrane region" description="Helical" evidence="6">
    <location>
        <begin position="78"/>
        <end position="97"/>
    </location>
</feature>
<evidence type="ECO:0000256" key="5">
    <source>
        <dbReference type="ARBA" id="ARBA00023136"/>
    </source>
</evidence>
<sequence>MALPALGVLAAMPLYMLWDTAVVGRLGATELAALGGAVAIQAVVTTQLTFLSFGTTARAARLFGAGRRQAAVEEGMQATWVALAVGAVLGLGMIIGAPQLCRWLLGVGQPAELAAQWLRACAPIIPAALVVMAGNGWLRGVQNTRLPLYFTLAGVVPATVLVPVFVDRFSLVGSAYANVVGESITATLFLVCLFRQPGRRSLTPDFGVISSQLVLGRDLILRSLAFQVAFLSAAGVASRMGEAALAGHQILLQLWNFLSLVLDSLAIAAQALVGAALGAGSAVRARGVGMKVIGFSLAAAAMMSAVLVAGSRWIPGLFTRDAAVLSGLGTPWWILSGMVILGGCAYALDGVLLGAGDATYLRNATLASVACGFIPGVWIAWAVGVGLTGIWFGIAAFMLLRCVFIGARFISMKWAKVS</sequence>
<protein>
    <recommendedName>
        <fullName evidence="9">Multidrug transporter MatE</fullName>
    </recommendedName>
</protein>
<feature type="transmembrane region" description="Helical" evidence="6">
    <location>
        <begin position="219"/>
        <end position="237"/>
    </location>
</feature>
<evidence type="ECO:0000256" key="6">
    <source>
        <dbReference type="SAM" id="Phobius"/>
    </source>
</evidence>
<feature type="transmembrane region" description="Helical" evidence="6">
    <location>
        <begin position="257"/>
        <end position="280"/>
    </location>
</feature>
<proteinExistence type="inferred from homology"/>
<evidence type="ECO:0000256" key="3">
    <source>
        <dbReference type="ARBA" id="ARBA00022692"/>
    </source>
</evidence>
<feature type="transmembrane region" description="Helical" evidence="6">
    <location>
        <begin position="331"/>
        <end position="352"/>
    </location>
</feature>
<dbReference type="GO" id="GO:0015297">
    <property type="term" value="F:antiporter activity"/>
    <property type="evidence" value="ECO:0007669"/>
    <property type="project" value="InterPro"/>
</dbReference>
<evidence type="ECO:0008006" key="9">
    <source>
        <dbReference type="Google" id="ProtNLM"/>
    </source>
</evidence>
<evidence type="ECO:0000313" key="7">
    <source>
        <dbReference type="EMBL" id="AGU15294.1"/>
    </source>
</evidence>
<feature type="transmembrane region" description="Helical" evidence="6">
    <location>
        <begin position="117"/>
        <end position="134"/>
    </location>
</feature>
<feature type="transmembrane region" description="Helical" evidence="6">
    <location>
        <begin position="172"/>
        <end position="194"/>
    </location>
</feature>
<name>U3GVE0_9CORY</name>
<evidence type="ECO:0000256" key="2">
    <source>
        <dbReference type="ARBA" id="ARBA00010199"/>
    </source>
</evidence>
<dbReference type="Proteomes" id="UP000016943">
    <property type="component" value="Chromosome"/>
</dbReference>
<dbReference type="STRING" id="1348662.CARG_05845"/>
<keyword evidence="8" id="KW-1185">Reference proteome</keyword>
<dbReference type="EMBL" id="CP006365">
    <property type="protein sequence ID" value="AGU15294.1"/>
    <property type="molecule type" value="Genomic_DNA"/>
</dbReference>
<dbReference type="GO" id="GO:0005886">
    <property type="term" value="C:plasma membrane"/>
    <property type="evidence" value="ECO:0007669"/>
    <property type="project" value="TreeGrafter"/>
</dbReference>
<comment type="subcellular location">
    <subcellularLocation>
        <location evidence="1">Membrane</location>
        <topology evidence="1">Multi-pass membrane protein</topology>
    </subcellularLocation>
</comment>
<dbReference type="PANTHER" id="PTHR42893">
    <property type="entry name" value="PROTEIN DETOXIFICATION 44, CHLOROPLASTIC-RELATED"/>
    <property type="match status" value="1"/>
</dbReference>
<evidence type="ECO:0000256" key="4">
    <source>
        <dbReference type="ARBA" id="ARBA00022989"/>
    </source>
</evidence>
<dbReference type="CDD" id="cd13136">
    <property type="entry name" value="MATE_DinF_like"/>
    <property type="match status" value="1"/>
</dbReference>
<comment type="similarity">
    <text evidence="2">Belongs to the multi antimicrobial extrusion (MATE) (TC 2.A.66.1) family.</text>
</comment>
<dbReference type="HOGENOM" id="CLU_012893_16_3_11"/>
<keyword evidence="3 6" id="KW-0812">Transmembrane</keyword>